<feature type="region of interest" description="Disordered" evidence="1">
    <location>
        <begin position="188"/>
        <end position="234"/>
    </location>
</feature>
<proteinExistence type="predicted"/>
<name>A0AAJ0DC31_9PEZI</name>
<gene>
    <name evidence="3" type="ORF">LTR09_011379</name>
</gene>
<dbReference type="AlphaFoldDB" id="A0AAJ0DC31"/>
<accession>A0AAJ0DC31</accession>
<dbReference type="InterPro" id="IPR036938">
    <property type="entry name" value="PAP2/HPO_sf"/>
</dbReference>
<protein>
    <recommendedName>
        <fullName evidence="2">Vanadium chloroperoxidase N-terminal domain-containing protein</fullName>
    </recommendedName>
</protein>
<dbReference type="PANTHER" id="PTHR34599">
    <property type="entry name" value="PEROXIDASE-RELATED"/>
    <property type="match status" value="1"/>
</dbReference>
<comment type="caution">
    <text evidence="3">The sequence shown here is derived from an EMBL/GenBank/DDBJ whole genome shotgun (WGS) entry which is preliminary data.</text>
</comment>
<dbReference type="Proteomes" id="UP001271007">
    <property type="component" value="Unassembled WGS sequence"/>
</dbReference>
<dbReference type="PANTHER" id="PTHR34599:SF1">
    <property type="entry name" value="PHOSPHATIDIC ACID PHOSPHATASE TYPE 2_HALOPEROXIDASE DOMAIN-CONTAINING PROTEIN"/>
    <property type="match status" value="1"/>
</dbReference>
<evidence type="ECO:0000313" key="3">
    <source>
        <dbReference type="EMBL" id="KAK3047177.1"/>
    </source>
</evidence>
<feature type="domain" description="Vanadium chloroperoxidase N-terminal" evidence="2">
    <location>
        <begin position="12"/>
        <end position="242"/>
    </location>
</feature>
<reference evidence="3" key="1">
    <citation type="submission" date="2023-04" db="EMBL/GenBank/DDBJ databases">
        <title>Black Yeasts Isolated from many extreme environments.</title>
        <authorList>
            <person name="Coleine C."/>
            <person name="Stajich J.E."/>
            <person name="Selbmann L."/>
        </authorList>
    </citation>
    <scope>NUCLEOTIDE SEQUENCE</scope>
    <source>
        <strain evidence="3">CCFEE 5312</strain>
    </source>
</reference>
<sequence>MSLPVLPPVVEADGPRNYNSNYFFHWNNVALDLVRITHTIGGFQNGPPLTARFLGIFHLAMHDAYFDVYPYSRHPAFKSQFASDFEPYLSTTVLAAVRPPTPSSSAAEAKKAVAGAAITVLQKLFKAPDKREAGVSLQAATTLGDFVDSSARSYREANGISASSPVYVRGVEIARLILTQLEIKSGEAGVDGSNYAPDSNNPYKFDDDPSHPIRLRPIDPDDPEDGNKVTRPYHGPRYADTAAILATTEDIKIADPPRGPPGPLASAGILTPSHPKYLESAEDVHRMGGVEELATTKRRPAQTAGGLFWAYDGVSLIGTPPRLYNQIIRQIAYDKKEPGDLTSDENNAQFIRVLTLTNVTMADAGTFCWREKYRYELWRPLSGVRADPTDPFLRATVGPLGEHSGHHPPTVMKAASSLHSQRTRLAMRLSVLLPSRSLEGDADQSSQLEKGAQQTPIQEPDVDPHKATDSISFTFISDEMNGISRSLYQPYNPSQSIEDQSGDVRTRLPVTFNSLKEAIFFNGISRIWLGVHWHFDAFAGETVGLKYEKGNEDGDEWNRPRQDGEDVNQPRPDGYQQLFKVNKDGSTMYQRVEDMDWFAEDSKGSRVGSVGKYPVGGVPLGMMIADSIFKRGMRSKDNLKNLAINTEVQLEARSV</sequence>
<dbReference type="InterPro" id="IPR041067">
    <property type="entry name" value="VCPO_N"/>
</dbReference>
<feature type="compositionally biased region" description="Basic and acidic residues" evidence="1">
    <location>
        <begin position="204"/>
        <end position="219"/>
    </location>
</feature>
<dbReference type="InterPro" id="IPR016119">
    <property type="entry name" value="Br/Cl_peroxidase_C"/>
</dbReference>
<keyword evidence="4" id="KW-1185">Reference proteome</keyword>
<feature type="region of interest" description="Disordered" evidence="1">
    <location>
        <begin position="440"/>
        <end position="465"/>
    </location>
</feature>
<dbReference type="InterPro" id="IPR052559">
    <property type="entry name" value="V-haloperoxidase"/>
</dbReference>
<evidence type="ECO:0000256" key="1">
    <source>
        <dbReference type="SAM" id="MobiDB-lite"/>
    </source>
</evidence>
<feature type="compositionally biased region" description="Polar residues" evidence="1">
    <location>
        <begin position="443"/>
        <end position="457"/>
    </location>
</feature>
<feature type="compositionally biased region" description="Basic and acidic residues" evidence="1">
    <location>
        <begin position="551"/>
        <end position="564"/>
    </location>
</feature>
<dbReference type="EMBL" id="JAWDJX010000066">
    <property type="protein sequence ID" value="KAK3047177.1"/>
    <property type="molecule type" value="Genomic_DNA"/>
</dbReference>
<dbReference type="SUPFAM" id="SSF48317">
    <property type="entry name" value="Acid phosphatase/Vanadium-dependent haloperoxidase"/>
    <property type="match status" value="2"/>
</dbReference>
<dbReference type="Pfam" id="PF17897">
    <property type="entry name" value="VCPO_N"/>
    <property type="match status" value="1"/>
</dbReference>
<evidence type="ECO:0000313" key="4">
    <source>
        <dbReference type="Proteomes" id="UP001271007"/>
    </source>
</evidence>
<organism evidence="3 4">
    <name type="scientific">Extremus antarcticus</name>
    <dbReference type="NCBI Taxonomy" id="702011"/>
    <lineage>
        <taxon>Eukaryota</taxon>
        <taxon>Fungi</taxon>
        <taxon>Dikarya</taxon>
        <taxon>Ascomycota</taxon>
        <taxon>Pezizomycotina</taxon>
        <taxon>Dothideomycetes</taxon>
        <taxon>Dothideomycetidae</taxon>
        <taxon>Mycosphaerellales</taxon>
        <taxon>Extremaceae</taxon>
        <taxon>Extremus</taxon>
    </lineage>
</organism>
<dbReference type="GO" id="GO:0004601">
    <property type="term" value="F:peroxidase activity"/>
    <property type="evidence" value="ECO:0007669"/>
    <property type="project" value="InterPro"/>
</dbReference>
<dbReference type="Gene3D" id="1.20.144.10">
    <property type="entry name" value="Phosphatidic acid phosphatase type 2/haloperoxidase"/>
    <property type="match status" value="1"/>
</dbReference>
<evidence type="ECO:0000259" key="2">
    <source>
        <dbReference type="Pfam" id="PF17897"/>
    </source>
</evidence>
<feature type="region of interest" description="Disordered" evidence="1">
    <location>
        <begin position="551"/>
        <end position="574"/>
    </location>
</feature>
<dbReference type="Gene3D" id="1.10.606.10">
    <property type="entry name" value="Vanadium-containing Chloroperoxidase, domain 2"/>
    <property type="match status" value="2"/>
</dbReference>